<sequence>MLWVYLLFIVTAACTAFPQRAHQNSKVFAAANRQGDPINAALIGFFSPPFIIAMSMGALAYTFEKFTKDMIKAASKNRRGYRRKKKKPTEAPPPPTNSRDMEREHRKLIEALARYG</sequence>
<evidence type="ECO:0000313" key="4">
    <source>
        <dbReference type="EMBL" id="KAF8792535.1"/>
    </source>
</evidence>
<accession>A0A8T0FQB8</accession>
<keyword evidence="2" id="KW-1133">Transmembrane helix</keyword>
<organism evidence="4 5">
    <name type="scientific">Argiope bruennichi</name>
    <name type="common">Wasp spider</name>
    <name type="synonym">Aranea bruennichi</name>
    <dbReference type="NCBI Taxonomy" id="94029"/>
    <lineage>
        <taxon>Eukaryota</taxon>
        <taxon>Metazoa</taxon>
        <taxon>Ecdysozoa</taxon>
        <taxon>Arthropoda</taxon>
        <taxon>Chelicerata</taxon>
        <taxon>Arachnida</taxon>
        <taxon>Araneae</taxon>
        <taxon>Araneomorphae</taxon>
        <taxon>Entelegynae</taxon>
        <taxon>Araneoidea</taxon>
        <taxon>Araneidae</taxon>
        <taxon>Argiope</taxon>
    </lineage>
</organism>
<keyword evidence="5" id="KW-1185">Reference proteome</keyword>
<reference evidence="4" key="2">
    <citation type="submission" date="2020-06" db="EMBL/GenBank/DDBJ databases">
        <authorList>
            <person name="Sheffer M."/>
        </authorList>
    </citation>
    <scope>NUCLEOTIDE SEQUENCE</scope>
</reference>
<evidence type="ECO:0000256" key="1">
    <source>
        <dbReference type="SAM" id="MobiDB-lite"/>
    </source>
</evidence>
<proteinExistence type="predicted"/>
<feature type="transmembrane region" description="Helical" evidence="2">
    <location>
        <begin position="39"/>
        <end position="63"/>
    </location>
</feature>
<evidence type="ECO:0000256" key="3">
    <source>
        <dbReference type="SAM" id="SignalP"/>
    </source>
</evidence>
<comment type="caution">
    <text evidence="4">The sequence shown here is derived from an EMBL/GenBank/DDBJ whole genome shotgun (WGS) entry which is preliminary data.</text>
</comment>
<dbReference type="Proteomes" id="UP000807504">
    <property type="component" value="Unassembled WGS sequence"/>
</dbReference>
<feature type="chain" id="PRO_5035864516" evidence="3">
    <location>
        <begin position="17"/>
        <end position="116"/>
    </location>
</feature>
<feature type="region of interest" description="Disordered" evidence="1">
    <location>
        <begin position="74"/>
        <end position="105"/>
    </location>
</feature>
<feature type="signal peptide" evidence="3">
    <location>
        <begin position="1"/>
        <end position="16"/>
    </location>
</feature>
<gene>
    <name evidence="4" type="ORF">HNY73_004119</name>
</gene>
<evidence type="ECO:0000256" key="2">
    <source>
        <dbReference type="SAM" id="Phobius"/>
    </source>
</evidence>
<reference evidence="4" key="1">
    <citation type="journal article" date="2020" name="bioRxiv">
        <title>Chromosome-level reference genome of the European wasp spider Argiope bruennichi: a resource for studies on range expansion and evolutionary adaptation.</title>
        <authorList>
            <person name="Sheffer M.M."/>
            <person name="Hoppe A."/>
            <person name="Krehenwinkel H."/>
            <person name="Uhl G."/>
            <person name="Kuss A.W."/>
            <person name="Jensen L."/>
            <person name="Jensen C."/>
            <person name="Gillespie R.G."/>
            <person name="Hoff K.J."/>
            <person name="Prost S."/>
        </authorList>
    </citation>
    <scope>NUCLEOTIDE SEQUENCE</scope>
</reference>
<feature type="compositionally biased region" description="Basic residues" evidence="1">
    <location>
        <begin position="75"/>
        <end position="87"/>
    </location>
</feature>
<keyword evidence="3" id="KW-0732">Signal</keyword>
<evidence type="ECO:0000313" key="5">
    <source>
        <dbReference type="Proteomes" id="UP000807504"/>
    </source>
</evidence>
<keyword evidence="2" id="KW-0472">Membrane</keyword>
<name>A0A8T0FQB8_ARGBR</name>
<protein>
    <submittedName>
        <fullName evidence="4">Uncharacterized protein</fullName>
    </submittedName>
</protein>
<dbReference type="EMBL" id="JABXBU010000003">
    <property type="protein sequence ID" value="KAF8792535.1"/>
    <property type="molecule type" value="Genomic_DNA"/>
</dbReference>
<dbReference type="AlphaFoldDB" id="A0A8T0FQB8"/>
<keyword evidence="2" id="KW-0812">Transmembrane</keyword>